<proteinExistence type="inferred from homology"/>
<feature type="transmembrane region" description="Helical" evidence="9">
    <location>
        <begin position="283"/>
        <end position="303"/>
    </location>
</feature>
<evidence type="ECO:0000313" key="11">
    <source>
        <dbReference type="Proteomes" id="UP001149411"/>
    </source>
</evidence>
<evidence type="ECO:0000256" key="8">
    <source>
        <dbReference type="ARBA" id="ARBA00023136"/>
    </source>
</evidence>
<evidence type="ECO:0000313" key="10">
    <source>
        <dbReference type="EMBL" id="MCX2818187.1"/>
    </source>
</evidence>
<keyword evidence="11" id="KW-1185">Reference proteome</keyword>
<feature type="transmembrane region" description="Helical" evidence="9">
    <location>
        <begin position="75"/>
        <end position="98"/>
    </location>
</feature>
<dbReference type="GO" id="GO:0016020">
    <property type="term" value="C:membrane"/>
    <property type="evidence" value="ECO:0007669"/>
    <property type="project" value="UniProtKB-SubCell"/>
</dbReference>
<dbReference type="Pfam" id="PF01384">
    <property type="entry name" value="PHO4"/>
    <property type="match status" value="1"/>
</dbReference>
<dbReference type="EMBL" id="RKLV01000002">
    <property type="protein sequence ID" value="MCX2818187.1"/>
    <property type="molecule type" value="Genomic_DNA"/>
</dbReference>
<feature type="transmembrane region" description="Helical" evidence="9">
    <location>
        <begin position="44"/>
        <end position="63"/>
    </location>
</feature>
<comment type="subcellular location">
    <subcellularLocation>
        <location evidence="2 9">Membrane</location>
        <topology evidence="2 9">Multi-pass membrane protein</topology>
    </subcellularLocation>
</comment>
<dbReference type="AlphaFoldDB" id="A0A9Q4C1F8"/>
<evidence type="ECO:0000256" key="1">
    <source>
        <dbReference type="ARBA" id="ARBA00001981"/>
    </source>
</evidence>
<dbReference type="InterPro" id="IPR001204">
    <property type="entry name" value="Phos_transporter"/>
</dbReference>
<name>A0A9Q4C1F8_9EURY</name>
<evidence type="ECO:0000256" key="3">
    <source>
        <dbReference type="ARBA" id="ARBA00009916"/>
    </source>
</evidence>
<feature type="transmembrane region" description="Helical" evidence="9">
    <location>
        <begin position="131"/>
        <end position="153"/>
    </location>
</feature>
<keyword evidence="8 9" id="KW-0472">Membrane</keyword>
<dbReference type="RefSeq" id="WP_266085889.1">
    <property type="nucleotide sequence ID" value="NZ_RKLV01000002.1"/>
</dbReference>
<dbReference type="PANTHER" id="PTHR11101:SF80">
    <property type="entry name" value="PHOSPHATE TRANSPORTER"/>
    <property type="match status" value="1"/>
</dbReference>
<dbReference type="GO" id="GO:0035435">
    <property type="term" value="P:phosphate ion transmembrane transport"/>
    <property type="evidence" value="ECO:0007669"/>
    <property type="project" value="TreeGrafter"/>
</dbReference>
<comment type="similarity">
    <text evidence="3 9">Belongs to the inorganic phosphate transporter (PiT) (TC 2.A.20) family.</text>
</comment>
<dbReference type="GO" id="GO:0005315">
    <property type="term" value="F:phosphate transmembrane transporter activity"/>
    <property type="evidence" value="ECO:0007669"/>
    <property type="project" value="InterPro"/>
</dbReference>
<evidence type="ECO:0000256" key="7">
    <source>
        <dbReference type="ARBA" id="ARBA00022989"/>
    </source>
</evidence>
<organism evidence="10 11">
    <name type="scientific">Halorutilus salinus</name>
    <dbReference type="NCBI Taxonomy" id="2487751"/>
    <lineage>
        <taxon>Archaea</taxon>
        <taxon>Methanobacteriati</taxon>
        <taxon>Methanobacteriota</taxon>
        <taxon>Stenosarchaea group</taxon>
        <taxon>Halobacteria</taxon>
        <taxon>Halorutilales</taxon>
        <taxon>Halorutilaceae</taxon>
        <taxon>Halorutilus</taxon>
    </lineage>
</organism>
<comment type="caution">
    <text evidence="10">The sequence shown here is derived from an EMBL/GenBank/DDBJ whole genome shotgun (WGS) entry which is preliminary data.</text>
</comment>
<evidence type="ECO:0000256" key="4">
    <source>
        <dbReference type="ARBA" id="ARBA00022448"/>
    </source>
</evidence>
<reference evidence="10" key="1">
    <citation type="submission" date="2022-09" db="EMBL/GenBank/DDBJ databases">
        <title>Haloadaptaus new haloarchaeum isolated from saline soil.</title>
        <authorList>
            <person name="Duran-Viseras A."/>
            <person name="Sanchez-Porro C."/>
            <person name="Ventosa A."/>
        </authorList>
    </citation>
    <scope>NUCLEOTIDE SEQUENCE</scope>
    <source>
        <strain evidence="10">F3-133</strain>
    </source>
</reference>
<keyword evidence="4 9" id="KW-0813">Transport</keyword>
<feature type="transmembrane region" description="Helical" evidence="9">
    <location>
        <begin position="363"/>
        <end position="385"/>
    </location>
</feature>
<accession>A0A9Q4C1F8</accession>
<keyword evidence="7 9" id="KW-1133">Transmembrane helix</keyword>
<evidence type="ECO:0000256" key="2">
    <source>
        <dbReference type="ARBA" id="ARBA00004141"/>
    </source>
</evidence>
<evidence type="ECO:0000256" key="5">
    <source>
        <dbReference type="ARBA" id="ARBA00022592"/>
    </source>
</evidence>
<sequence>MISALVLLGVLVAVFVGFNIGGSSTGIAWGPAVGANVVSKTTAAGLMSVFFVVGGWTVGRNVIETLGGRIVPQDEFTLVASTAVLFFIGLGMLIANLFGVPVPTSMVATGSIAGLGAAVDALNWEVLGRIFMWWMMTPAVAFWIGMVIGRYFYPYLDLYFRLRQSHGRLLRLDRSGRIPKPAKGQNTTNRELLGVFLILVIGCYMSFSAGASNTANAVAPLVGGGTLDENPAILLAALSVSIGGFTIARRTMSSVGDDLTELPLLGALIVAIVASSITTFLSWLGVPISLVMATVMSIVGLGWGRATRTATAAEYARREADVELSISALTAETPEMVPSMGEEEPSDIVSGKNLVNPRAVGRFVSMWIISPTVAAGLSYVFFAYVPIF</sequence>
<feature type="transmembrane region" description="Helical" evidence="9">
    <location>
        <begin position="231"/>
        <end position="248"/>
    </location>
</feature>
<feature type="transmembrane region" description="Helical" evidence="9">
    <location>
        <begin position="192"/>
        <end position="211"/>
    </location>
</feature>
<protein>
    <recommendedName>
        <fullName evidence="9">Phosphate transporter</fullName>
    </recommendedName>
</protein>
<dbReference type="PANTHER" id="PTHR11101">
    <property type="entry name" value="PHOSPHATE TRANSPORTER"/>
    <property type="match status" value="1"/>
</dbReference>
<dbReference type="Proteomes" id="UP001149411">
    <property type="component" value="Unassembled WGS sequence"/>
</dbReference>
<evidence type="ECO:0000256" key="9">
    <source>
        <dbReference type="RuleBase" id="RU363058"/>
    </source>
</evidence>
<feature type="transmembrane region" description="Helical" evidence="9">
    <location>
        <begin position="260"/>
        <end position="277"/>
    </location>
</feature>
<evidence type="ECO:0000256" key="6">
    <source>
        <dbReference type="ARBA" id="ARBA00022692"/>
    </source>
</evidence>
<gene>
    <name evidence="10" type="ORF">EGH25_02320</name>
</gene>
<keyword evidence="5 9" id="KW-0592">Phosphate transport</keyword>
<keyword evidence="6 9" id="KW-0812">Transmembrane</keyword>
<comment type="function">
    <text evidence="1">Potential transporter for phosphate.</text>
</comment>